<evidence type="ECO:0000313" key="6">
    <source>
        <dbReference type="EMBL" id="PIS20688.1"/>
    </source>
</evidence>
<dbReference type="InterPro" id="IPR027417">
    <property type="entry name" value="P-loop_NTPase"/>
</dbReference>
<dbReference type="SMART" id="SM00382">
    <property type="entry name" value="AAA"/>
    <property type="match status" value="1"/>
</dbReference>
<dbReference type="EMBL" id="PEYW01000036">
    <property type="protein sequence ID" value="PIS20688.1"/>
    <property type="molecule type" value="Genomic_DNA"/>
</dbReference>
<evidence type="ECO:0000259" key="5">
    <source>
        <dbReference type="PROSITE" id="PS50893"/>
    </source>
</evidence>
<evidence type="ECO:0000256" key="4">
    <source>
        <dbReference type="ARBA" id="ARBA00022840"/>
    </source>
</evidence>
<feature type="domain" description="ABC transporter" evidence="5">
    <location>
        <begin position="2"/>
        <end position="229"/>
    </location>
</feature>
<dbReference type="CDD" id="cd03230">
    <property type="entry name" value="ABC_DR_subfamily_A"/>
    <property type="match status" value="1"/>
</dbReference>
<evidence type="ECO:0000256" key="2">
    <source>
        <dbReference type="ARBA" id="ARBA00022448"/>
    </source>
</evidence>
<keyword evidence="2" id="KW-0813">Transport</keyword>
<dbReference type="AlphaFoldDB" id="A0A2H0X9C0"/>
<dbReference type="InterPro" id="IPR003593">
    <property type="entry name" value="AAA+_ATPase"/>
</dbReference>
<dbReference type="InterPro" id="IPR003439">
    <property type="entry name" value="ABC_transporter-like_ATP-bd"/>
</dbReference>
<protein>
    <recommendedName>
        <fullName evidence="5">ABC transporter domain-containing protein</fullName>
    </recommendedName>
</protein>
<dbReference type="SUPFAM" id="SSF52540">
    <property type="entry name" value="P-loop containing nucleoside triphosphate hydrolases"/>
    <property type="match status" value="1"/>
</dbReference>
<comment type="similarity">
    <text evidence="1">Belongs to the ABC transporter superfamily.</text>
</comment>
<dbReference type="PROSITE" id="PS50893">
    <property type="entry name" value="ABC_TRANSPORTER_2"/>
    <property type="match status" value="1"/>
</dbReference>
<comment type="caution">
    <text evidence="6">The sequence shown here is derived from an EMBL/GenBank/DDBJ whole genome shotgun (WGS) entry which is preliminary data.</text>
</comment>
<gene>
    <name evidence="6" type="ORF">COT52_02500</name>
</gene>
<dbReference type="Proteomes" id="UP000231414">
    <property type="component" value="Unassembled WGS sequence"/>
</dbReference>
<dbReference type="Gene3D" id="3.40.50.300">
    <property type="entry name" value="P-loop containing nucleotide triphosphate hydrolases"/>
    <property type="match status" value="1"/>
</dbReference>
<dbReference type="GO" id="GO:0005524">
    <property type="term" value="F:ATP binding"/>
    <property type="evidence" value="ECO:0007669"/>
    <property type="project" value="UniProtKB-KW"/>
</dbReference>
<evidence type="ECO:0000256" key="1">
    <source>
        <dbReference type="ARBA" id="ARBA00005417"/>
    </source>
</evidence>
<reference evidence="7" key="1">
    <citation type="submission" date="2017-09" db="EMBL/GenBank/DDBJ databases">
        <title>Depth-based differentiation of microbial function through sediment-hosted aquifers and enrichment of novel symbionts in the deep terrestrial subsurface.</title>
        <authorList>
            <person name="Probst A.J."/>
            <person name="Ladd B."/>
            <person name="Jarett J.K."/>
            <person name="Geller-Mcgrath D.E."/>
            <person name="Sieber C.M.K."/>
            <person name="Emerson J.B."/>
            <person name="Anantharaman K."/>
            <person name="Thomas B.C."/>
            <person name="Malmstrom R."/>
            <person name="Stieglmeier M."/>
            <person name="Klingl A."/>
            <person name="Woyke T."/>
            <person name="Ryan C.M."/>
            <person name="Banfield J.F."/>
        </authorList>
    </citation>
    <scope>NUCLEOTIDE SEQUENCE [LARGE SCALE GENOMIC DNA]</scope>
</reference>
<sequence>MLKLENLTKKFNQITAVDQVSFEAKEGEVIGFLGPNGAGKSTTMRLISGYLSPTAGQIYIKDKNIKDHEAWAKQQIGYLPEGNPLYKELKALEMLELTAELKNIKLSDDDLKKIIKETGLESVLARPVGELSKGFRQRVGLACALLGEPKILVLDEPTEGLDPNQRGEIRRLIKQLGKNRTVLISTHIMEEVEAICQRVIIIHQGKIVSDSDIGQLGQKAEGQITLSLTIDRAADLSRIRQIGGVREVTQKEEQENKKMLTINASSQTPIQPPLTELAGHNGWTIWELTEKKISLEEVFKELTK</sequence>
<accession>A0A2H0X9C0</accession>
<keyword evidence="3" id="KW-0547">Nucleotide-binding</keyword>
<proteinExistence type="inferred from homology"/>
<keyword evidence="4" id="KW-0067">ATP-binding</keyword>
<evidence type="ECO:0000313" key="7">
    <source>
        <dbReference type="Proteomes" id="UP000231414"/>
    </source>
</evidence>
<dbReference type="Pfam" id="PF00005">
    <property type="entry name" value="ABC_tran"/>
    <property type="match status" value="1"/>
</dbReference>
<evidence type="ECO:0000256" key="3">
    <source>
        <dbReference type="ARBA" id="ARBA00022741"/>
    </source>
</evidence>
<dbReference type="PANTHER" id="PTHR43335">
    <property type="entry name" value="ABC TRANSPORTER, ATP-BINDING PROTEIN"/>
    <property type="match status" value="1"/>
</dbReference>
<name>A0A2H0X9C0_UNCKA</name>
<dbReference type="PANTHER" id="PTHR43335:SF4">
    <property type="entry name" value="ABC TRANSPORTER, ATP-BINDING PROTEIN"/>
    <property type="match status" value="1"/>
</dbReference>
<dbReference type="GO" id="GO:0016887">
    <property type="term" value="F:ATP hydrolysis activity"/>
    <property type="evidence" value="ECO:0007669"/>
    <property type="project" value="InterPro"/>
</dbReference>
<organism evidence="6 7">
    <name type="scientific">candidate division WWE3 bacterium CG08_land_8_20_14_0_20_43_13</name>
    <dbReference type="NCBI Taxonomy" id="1975087"/>
    <lineage>
        <taxon>Bacteria</taxon>
        <taxon>Katanobacteria</taxon>
    </lineage>
</organism>